<feature type="compositionally biased region" description="Polar residues" evidence="1">
    <location>
        <begin position="115"/>
        <end position="125"/>
    </location>
</feature>
<dbReference type="EMBL" id="LSRX01000154">
    <property type="protein sequence ID" value="OLQ06711.1"/>
    <property type="molecule type" value="Genomic_DNA"/>
</dbReference>
<dbReference type="Proteomes" id="UP000186817">
    <property type="component" value="Unassembled WGS sequence"/>
</dbReference>
<name>A0A1Q9EH41_SYMMI</name>
<dbReference type="OrthoDB" id="407783at2759"/>
<accession>A0A1Q9EH41</accession>
<feature type="region of interest" description="Disordered" evidence="1">
    <location>
        <begin position="86"/>
        <end position="125"/>
    </location>
</feature>
<reference evidence="2 3" key="1">
    <citation type="submission" date="2016-02" db="EMBL/GenBank/DDBJ databases">
        <title>Genome analysis of coral dinoflagellate symbionts highlights evolutionary adaptations to a symbiotic lifestyle.</title>
        <authorList>
            <person name="Aranda M."/>
            <person name="Li Y."/>
            <person name="Liew Y.J."/>
            <person name="Baumgarten S."/>
            <person name="Simakov O."/>
            <person name="Wilson M."/>
            <person name="Piel J."/>
            <person name="Ashoor H."/>
            <person name="Bougouffa S."/>
            <person name="Bajic V.B."/>
            <person name="Ryu T."/>
            <person name="Ravasi T."/>
            <person name="Bayer T."/>
            <person name="Micklem G."/>
            <person name="Kim H."/>
            <person name="Bhak J."/>
            <person name="Lajeunesse T.C."/>
            <person name="Voolstra C.R."/>
        </authorList>
    </citation>
    <scope>NUCLEOTIDE SEQUENCE [LARGE SCALE GENOMIC DNA]</scope>
    <source>
        <strain evidence="2 3">CCMP2467</strain>
    </source>
</reference>
<comment type="caution">
    <text evidence="2">The sequence shown here is derived from an EMBL/GenBank/DDBJ whole genome shotgun (WGS) entry which is preliminary data.</text>
</comment>
<evidence type="ECO:0000256" key="1">
    <source>
        <dbReference type="SAM" id="MobiDB-lite"/>
    </source>
</evidence>
<dbReference type="AlphaFoldDB" id="A0A1Q9EH41"/>
<keyword evidence="3" id="KW-1185">Reference proteome</keyword>
<gene>
    <name evidence="2" type="ORF">AK812_SmicGene9954</name>
</gene>
<protein>
    <submittedName>
        <fullName evidence="2">Uncharacterized protein</fullName>
    </submittedName>
</protein>
<organism evidence="2 3">
    <name type="scientific">Symbiodinium microadriaticum</name>
    <name type="common">Dinoflagellate</name>
    <name type="synonym">Zooxanthella microadriatica</name>
    <dbReference type="NCBI Taxonomy" id="2951"/>
    <lineage>
        <taxon>Eukaryota</taxon>
        <taxon>Sar</taxon>
        <taxon>Alveolata</taxon>
        <taxon>Dinophyceae</taxon>
        <taxon>Suessiales</taxon>
        <taxon>Symbiodiniaceae</taxon>
        <taxon>Symbiodinium</taxon>
    </lineage>
</organism>
<sequence>MCNVLHDPFVRASASRVQELIQEFEIGNYGKTLLCSVGIVKGELDCDGHFILEDGMATVLALKTLQERYVREKEQALAAAEYSTWMPTRGGCGCDPAPTGGRGEADVHSRRQSLKDSSTSESRTV</sequence>
<evidence type="ECO:0000313" key="3">
    <source>
        <dbReference type="Proteomes" id="UP000186817"/>
    </source>
</evidence>
<proteinExistence type="predicted"/>
<evidence type="ECO:0000313" key="2">
    <source>
        <dbReference type="EMBL" id="OLQ06711.1"/>
    </source>
</evidence>